<dbReference type="STRING" id="499555.BJL86_2675"/>
<dbReference type="Gene3D" id="3.40.50.12780">
    <property type="entry name" value="N-terminal domain of ligase-like"/>
    <property type="match status" value="1"/>
</dbReference>
<dbReference type="Pfam" id="PF00501">
    <property type="entry name" value="AMP-binding"/>
    <property type="match status" value="1"/>
</dbReference>
<dbReference type="Gene3D" id="3.30.300.30">
    <property type="match status" value="1"/>
</dbReference>
<evidence type="ECO:0000313" key="5">
    <source>
        <dbReference type="EMBL" id="ANI93435.1"/>
    </source>
</evidence>
<evidence type="ECO:0000259" key="4">
    <source>
        <dbReference type="Pfam" id="PF13193"/>
    </source>
</evidence>
<dbReference type="InterPro" id="IPR000873">
    <property type="entry name" value="AMP-dep_synth/lig_dom"/>
</dbReference>
<evidence type="ECO:0000259" key="3">
    <source>
        <dbReference type="Pfam" id="PF00501"/>
    </source>
</evidence>
<name>A0A173LMD0_9ACTN</name>
<feature type="domain" description="AMP-dependent synthetase/ligase" evidence="3">
    <location>
        <begin position="10"/>
        <end position="367"/>
    </location>
</feature>
<dbReference type="Pfam" id="PF13193">
    <property type="entry name" value="AMP-binding_C"/>
    <property type="match status" value="1"/>
</dbReference>
<dbReference type="KEGG" id="dtm:BJL86_2675"/>
<reference evidence="5 6" key="1">
    <citation type="submission" date="2016-06" db="EMBL/GenBank/DDBJ databases">
        <title>Complete genome sequence of a saline-alkali tolerant type strain Dietzia timorensis ID05-A0528T.</title>
        <authorList>
            <person name="Wu X."/>
        </authorList>
    </citation>
    <scope>NUCLEOTIDE SEQUENCE [LARGE SCALE GENOMIC DNA]</scope>
    <source>
        <strain evidence="5 6">ID05-A0528</strain>
    </source>
</reference>
<keyword evidence="2 5" id="KW-0436">Ligase</keyword>
<feature type="domain" description="AMP-binding enzyme C-terminal" evidence="4">
    <location>
        <begin position="421"/>
        <end position="499"/>
    </location>
</feature>
<dbReference type="GO" id="GO:0031956">
    <property type="term" value="F:medium-chain fatty acid-CoA ligase activity"/>
    <property type="evidence" value="ECO:0007669"/>
    <property type="project" value="TreeGrafter"/>
</dbReference>
<dbReference type="GO" id="GO:0006631">
    <property type="term" value="P:fatty acid metabolic process"/>
    <property type="evidence" value="ECO:0007669"/>
    <property type="project" value="TreeGrafter"/>
</dbReference>
<dbReference type="RefSeq" id="WP_082908660.1">
    <property type="nucleotide sequence ID" value="NZ_CP015961.1"/>
</dbReference>
<dbReference type="PANTHER" id="PTHR43201">
    <property type="entry name" value="ACYL-COA SYNTHETASE"/>
    <property type="match status" value="1"/>
</dbReference>
<gene>
    <name evidence="5" type="ORF">BJL86_2675</name>
</gene>
<dbReference type="SUPFAM" id="SSF56801">
    <property type="entry name" value="Acetyl-CoA synthetase-like"/>
    <property type="match status" value="1"/>
</dbReference>
<organism evidence="5 6">
    <name type="scientific">Dietzia timorensis</name>
    <dbReference type="NCBI Taxonomy" id="499555"/>
    <lineage>
        <taxon>Bacteria</taxon>
        <taxon>Bacillati</taxon>
        <taxon>Actinomycetota</taxon>
        <taxon>Actinomycetes</taxon>
        <taxon>Mycobacteriales</taxon>
        <taxon>Dietziaceae</taxon>
        <taxon>Dietzia</taxon>
    </lineage>
</organism>
<sequence length="513" mass="56002">MEDMFPDVIAASDPDRPAYIMAASGLAVSYAELTRDSKAISRLLWSRGLRHGDTIAIFMENHPALLKVAWAAQRTGLRYVALSSRLTAPEVAYILGDSDTRALFTTDALAETATAALELPEAPALDNRFIASTAAHGFADMTAEAEATPIDVEPDEREGIDFLYSSGTTGKPKGVMTPLPLNELGVPPGFYAIFYALWNITAETVYLSPAPLFHAAPLRINMAVHRVGGTCIIMEKFEPEAALELVQKHRVTHTQMVPAMFARMLKLPDEVRTAYDVSSLTCVIHAAAPCPVEIKRAMIDWLGPVIYEYYSATEAYLFTALDSNEWLAHPGSVGKPLIGTPHILDPLGEELPAGETGQIWSESPATFEYRNAPEKTAESHNDSGWSTVGDIGYLDEDGYLYISDRRADMIIRGGVNVYPRESEDALIEHPKVADAAVFGIPDDDLGEAVHAVVVPAHGHAAGPDLADELLAYLHERLAKYKCPAAIEFATELPRHATGKLYKRLLKDAYRQEA</sequence>
<dbReference type="InterPro" id="IPR042099">
    <property type="entry name" value="ANL_N_sf"/>
</dbReference>
<dbReference type="InterPro" id="IPR025110">
    <property type="entry name" value="AMP-bd_C"/>
</dbReference>
<proteinExistence type="inferred from homology"/>
<dbReference type="EMBL" id="CP015961">
    <property type="protein sequence ID" value="ANI93435.1"/>
    <property type="molecule type" value="Genomic_DNA"/>
</dbReference>
<keyword evidence="6" id="KW-1185">Reference proteome</keyword>
<comment type="similarity">
    <text evidence="1">Belongs to the ATP-dependent AMP-binding enzyme family.</text>
</comment>
<dbReference type="AlphaFoldDB" id="A0A173LMD0"/>
<accession>A0A173LMD0</accession>
<evidence type="ECO:0000313" key="6">
    <source>
        <dbReference type="Proteomes" id="UP000186104"/>
    </source>
</evidence>
<dbReference type="Proteomes" id="UP000186104">
    <property type="component" value="Chromosome"/>
</dbReference>
<evidence type="ECO:0000256" key="2">
    <source>
        <dbReference type="ARBA" id="ARBA00022598"/>
    </source>
</evidence>
<dbReference type="PANTHER" id="PTHR43201:SF5">
    <property type="entry name" value="MEDIUM-CHAIN ACYL-COA LIGASE ACSF2, MITOCHONDRIAL"/>
    <property type="match status" value="1"/>
</dbReference>
<dbReference type="InterPro" id="IPR045851">
    <property type="entry name" value="AMP-bd_C_sf"/>
</dbReference>
<dbReference type="OrthoDB" id="9803968at2"/>
<evidence type="ECO:0000256" key="1">
    <source>
        <dbReference type="ARBA" id="ARBA00006432"/>
    </source>
</evidence>
<protein>
    <submittedName>
        <fullName evidence="5">Long-chain-fatty-acid--CoA ligase</fullName>
    </submittedName>
</protein>